<dbReference type="InterPro" id="IPR036779">
    <property type="entry name" value="LysM_dom_sf"/>
</dbReference>
<sequence>MLKRLIMMRLDSLLCLGGKALKIHIVQKGDTLWKIAKKYGVDFEELKSMNTQLSNPDLIMPGMKIKVPSGNPSGNVAIKKEAPMTMPAQKKEMPMVEHPFAKEKPKEVLGVEDTVPKEPIQEKPSKPYIPPVPNVQHPVYTGLDVNNYYTVNMAMMPQMAAPQLPPKPENVLPEMTKAEEDTYKEPAKEKPYYEKTEQQEEAFEEMANMPNISNIPNIPNMQMPAYTAPAMYQPYYCPPPYIVPVSPILPGSGLCPPGPYHPMPYGYDPAMMPNQPYPTAVSPAEYDEDENMAPLANQPYPQEMAPAQYGPGFPVNPYAGVPVSPVLPGSGYYPNQVLGAYNEDMDDDYDYENQAPAANMPYPQAVAPAYAPNPHDCGCGGPAQAQGYPHHQGFHYGYPMQQPFAGYPMQQPFAGYPMQQPFAGYPMQPMQQMQPQSMASQGYNPTQFSPQDGQLFGTPNFDDREEDED</sequence>
<reference evidence="4 5" key="1">
    <citation type="submission" date="2019-04" db="EMBL/GenBank/DDBJ databases">
        <title>Bacillus sediminilitoris sp. nov., isolated from a tidal flat sediment on the East China Sea.</title>
        <authorList>
            <person name="Wei Y."/>
            <person name="Mao H."/>
            <person name="Fang J."/>
        </authorList>
    </citation>
    <scope>NUCLEOTIDE SEQUENCE [LARGE SCALE GENOMIC DNA]</scope>
    <source>
        <strain evidence="4 5">DSL-17</strain>
    </source>
</reference>
<dbReference type="PROSITE" id="PS50943">
    <property type="entry name" value="HTH_CROC1"/>
    <property type="match status" value="1"/>
</dbReference>
<dbReference type="SUPFAM" id="SSF54106">
    <property type="entry name" value="LysM domain"/>
    <property type="match status" value="1"/>
</dbReference>
<dbReference type="Gene3D" id="3.10.350.10">
    <property type="entry name" value="LysM domain"/>
    <property type="match status" value="1"/>
</dbReference>
<protein>
    <submittedName>
        <fullName evidence="4">SafA/ExsA family spore coat assembly protein</fullName>
    </submittedName>
</protein>
<evidence type="ECO:0000313" key="5">
    <source>
        <dbReference type="Proteomes" id="UP000310334"/>
    </source>
</evidence>
<evidence type="ECO:0000259" key="3">
    <source>
        <dbReference type="PROSITE" id="PS51782"/>
    </source>
</evidence>
<dbReference type="Pfam" id="PF01476">
    <property type="entry name" value="LysM"/>
    <property type="match status" value="1"/>
</dbReference>
<dbReference type="InterPro" id="IPR018392">
    <property type="entry name" value="LysM"/>
</dbReference>
<feature type="region of interest" description="Disordered" evidence="1">
    <location>
        <begin position="428"/>
        <end position="469"/>
    </location>
</feature>
<feature type="domain" description="HTH cro/C1-type" evidence="2">
    <location>
        <begin position="30"/>
        <end position="46"/>
    </location>
</feature>
<gene>
    <name evidence="4" type="primary">safA</name>
    <name evidence="4" type="ORF">E6W99_04055</name>
</gene>
<dbReference type="EMBL" id="SSNT01000003">
    <property type="protein sequence ID" value="THF81831.1"/>
    <property type="molecule type" value="Genomic_DNA"/>
</dbReference>
<evidence type="ECO:0000256" key="1">
    <source>
        <dbReference type="SAM" id="MobiDB-lite"/>
    </source>
</evidence>
<organism evidence="4 5">
    <name type="scientific">Metabacillus sediminilitoris</name>
    <dbReference type="NCBI Taxonomy" id="2567941"/>
    <lineage>
        <taxon>Bacteria</taxon>
        <taxon>Bacillati</taxon>
        <taxon>Bacillota</taxon>
        <taxon>Bacilli</taxon>
        <taxon>Bacillales</taxon>
        <taxon>Bacillaceae</taxon>
        <taxon>Metabacillus</taxon>
    </lineage>
</organism>
<feature type="domain" description="LysM" evidence="3">
    <location>
        <begin position="22"/>
        <end position="67"/>
    </location>
</feature>
<feature type="compositionally biased region" description="Polar residues" evidence="1">
    <location>
        <begin position="437"/>
        <end position="452"/>
    </location>
</feature>
<dbReference type="Proteomes" id="UP000310334">
    <property type="component" value="Unassembled WGS sequence"/>
</dbReference>
<accession>A0A4S4C2T2</accession>
<evidence type="ECO:0000259" key="2">
    <source>
        <dbReference type="PROSITE" id="PS50943"/>
    </source>
</evidence>
<dbReference type="AlphaFoldDB" id="A0A4S4C2T2"/>
<dbReference type="PANTHER" id="PTHR33734:SF34">
    <property type="entry name" value="SPOIVD-ASSOCIATED FACTOR A"/>
    <property type="match status" value="1"/>
</dbReference>
<dbReference type="PROSITE" id="PS51782">
    <property type="entry name" value="LYSM"/>
    <property type="match status" value="1"/>
</dbReference>
<dbReference type="NCBIfam" id="TIGR02899">
    <property type="entry name" value="spore_safA"/>
    <property type="match status" value="1"/>
</dbReference>
<comment type="caution">
    <text evidence="4">The sequence shown here is derived from an EMBL/GenBank/DDBJ whole genome shotgun (WGS) entry which is preliminary data.</text>
</comment>
<keyword evidence="5" id="KW-1185">Reference proteome</keyword>
<evidence type="ECO:0000313" key="4">
    <source>
        <dbReference type="EMBL" id="THF81831.1"/>
    </source>
</evidence>
<proteinExistence type="predicted"/>
<dbReference type="InterPro" id="IPR014248">
    <property type="entry name" value="Spore_coat_assembly_SafA"/>
</dbReference>
<dbReference type="OrthoDB" id="2033517at2"/>
<dbReference type="CDD" id="cd00118">
    <property type="entry name" value="LysM"/>
    <property type="match status" value="1"/>
</dbReference>
<name>A0A4S4C2T2_9BACI</name>
<dbReference type="GO" id="GO:0008932">
    <property type="term" value="F:lytic endotransglycosylase activity"/>
    <property type="evidence" value="ECO:0007669"/>
    <property type="project" value="TreeGrafter"/>
</dbReference>
<dbReference type="PANTHER" id="PTHR33734">
    <property type="entry name" value="LYSM DOMAIN-CONTAINING GPI-ANCHORED PROTEIN 2"/>
    <property type="match status" value="1"/>
</dbReference>
<dbReference type="SMART" id="SM00257">
    <property type="entry name" value="LysM"/>
    <property type="match status" value="1"/>
</dbReference>
<dbReference type="InterPro" id="IPR001387">
    <property type="entry name" value="Cro/C1-type_HTH"/>
</dbReference>